<feature type="transmembrane region" description="Helical" evidence="1">
    <location>
        <begin position="31"/>
        <end position="52"/>
    </location>
</feature>
<sequence>MSMITLSSSRSITPPHSLVARIDAEGRRRQPLLWGAGLAMLALMVPTYAAYLIDDRLLNGINVWTKPLKFEVSIGLFLATLAWLWGYLPETNRKGRLLNGYAVAATIAATFEIAYMILQAGRGVHSHFNDTTALEGAMYSLMGLGSVTMTSMALVLGIALIRHPRRDLSPAFRLSVVLGLVLTFVLGTAAGIAISANGSHWVAAAASDAGGVPIFGWTREGGDLRVGHFFGMHAMQILPLLGLLVAGNRWGRSAVWLGAAALTALTVATTAQALAGQPFLSFLG</sequence>
<feature type="transmembrane region" description="Helical" evidence="1">
    <location>
        <begin position="226"/>
        <end position="247"/>
    </location>
</feature>
<proteinExistence type="predicted"/>
<gene>
    <name evidence="2" type="ORF">SAMN02982931_00704</name>
</gene>
<dbReference type="OrthoDB" id="343560at2"/>
<reference evidence="2 3" key="1">
    <citation type="submission" date="2016-10" db="EMBL/GenBank/DDBJ databases">
        <authorList>
            <person name="de Groot N.N."/>
        </authorList>
    </citation>
    <scope>NUCLEOTIDE SEQUENCE [LARGE SCALE GENOMIC DNA]</scope>
    <source>
        <strain evidence="2 3">ATCC 35022</strain>
    </source>
</reference>
<dbReference type="EMBL" id="FMXQ01000001">
    <property type="protein sequence ID" value="SDB08336.1"/>
    <property type="molecule type" value="Genomic_DNA"/>
</dbReference>
<feature type="transmembrane region" description="Helical" evidence="1">
    <location>
        <begin position="172"/>
        <end position="194"/>
    </location>
</feature>
<accession>A0A1G6AJ01</accession>
<evidence type="ECO:0000313" key="2">
    <source>
        <dbReference type="EMBL" id="SDB08336.1"/>
    </source>
</evidence>
<keyword evidence="1" id="KW-1133">Transmembrane helix</keyword>
<keyword evidence="1" id="KW-0472">Membrane</keyword>
<name>A0A1G6AJ01_9HYPH</name>
<evidence type="ECO:0000256" key="1">
    <source>
        <dbReference type="SAM" id="Phobius"/>
    </source>
</evidence>
<evidence type="ECO:0000313" key="3">
    <source>
        <dbReference type="Proteomes" id="UP000199071"/>
    </source>
</evidence>
<feature type="transmembrane region" description="Helical" evidence="1">
    <location>
        <begin position="138"/>
        <end position="160"/>
    </location>
</feature>
<protein>
    <submittedName>
        <fullName evidence="2">Uncharacterized protein</fullName>
    </submittedName>
</protein>
<feature type="transmembrane region" description="Helical" evidence="1">
    <location>
        <begin position="72"/>
        <end position="88"/>
    </location>
</feature>
<dbReference type="STRING" id="665467.SAMN02982931_00704"/>
<feature type="transmembrane region" description="Helical" evidence="1">
    <location>
        <begin position="100"/>
        <end position="118"/>
    </location>
</feature>
<dbReference type="Proteomes" id="UP000199071">
    <property type="component" value="Unassembled WGS sequence"/>
</dbReference>
<organism evidence="2 3">
    <name type="scientific">Bauldia litoralis</name>
    <dbReference type="NCBI Taxonomy" id="665467"/>
    <lineage>
        <taxon>Bacteria</taxon>
        <taxon>Pseudomonadati</taxon>
        <taxon>Pseudomonadota</taxon>
        <taxon>Alphaproteobacteria</taxon>
        <taxon>Hyphomicrobiales</taxon>
        <taxon>Kaistiaceae</taxon>
        <taxon>Bauldia</taxon>
    </lineage>
</organism>
<keyword evidence="3" id="KW-1185">Reference proteome</keyword>
<dbReference type="AlphaFoldDB" id="A0A1G6AJ01"/>
<feature type="transmembrane region" description="Helical" evidence="1">
    <location>
        <begin position="254"/>
        <end position="275"/>
    </location>
</feature>
<keyword evidence="1" id="KW-0812">Transmembrane</keyword>
<dbReference type="RefSeq" id="WP_090874788.1">
    <property type="nucleotide sequence ID" value="NZ_FMXQ01000001.1"/>
</dbReference>